<dbReference type="GO" id="GO:0008017">
    <property type="term" value="F:microtubule binding"/>
    <property type="evidence" value="ECO:0007669"/>
    <property type="project" value="InterPro"/>
</dbReference>
<accession>A0AAE0C036</accession>
<evidence type="ECO:0000256" key="8">
    <source>
        <dbReference type="ARBA" id="ARBA00023212"/>
    </source>
</evidence>
<evidence type="ECO:0000256" key="4">
    <source>
        <dbReference type="ARBA" id="ARBA00022701"/>
    </source>
</evidence>
<organism evidence="15 16">
    <name type="scientific">Cymbomonas tetramitiformis</name>
    <dbReference type="NCBI Taxonomy" id="36881"/>
    <lineage>
        <taxon>Eukaryota</taxon>
        <taxon>Viridiplantae</taxon>
        <taxon>Chlorophyta</taxon>
        <taxon>Pyramimonadophyceae</taxon>
        <taxon>Pyramimonadales</taxon>
        <taxon>Pyramimonadaceae</taxon>
        <taxon>Cymbomonas</taxon>
    </lineage>
</organism>
<dbReference type="EMBL" id="LGRX02031283">
    <property type="protein sequence ID" value="KAK3244872.1"/>
    <property type="molecule type" value="Genomic_DNA"/>
</dbReference>
<evidence type="ECO:0000256" key="7">
    <source>
        <dbReference type="ARBA" id="ARBA00023175"/>
    </source>
</evidence>
<dbReference type="InterPro" id="IPR036961">
    <property type="entry name" value="Kinesin_motor_dom_sf"/>
</dbReference>
<dbReference type="InterPro" id="IPR019821">
    <property type="entry name" value="Kinesin_motor_CS"/>
</dbReference>
<keyword evidence="8" id="KW-0206">Cytoskeleton</keyword>
<gene>
    <name evidence="15" type="ORF">CYMTET_45537</name>
</gene>
<evidence type="ECO:0000256" key="5">
    <source>
        <dbReference type="ARBA" id="ARBA00022741"/>
    </source>
</evidence>
<evidence type="ECO:0000256" key="6">
    <source>
        <dbReference type="ARBA" id="ARBA00022840"/>
    </source>
</evidence>
<dbReference type="Proteomes" id="UP001190700">
    <property type="component" value="Unassembled WGS sequence"/>
</dbReference>
<feature type="compositionally biased region" description="Polar residues" evidence="13">
    <location>
        <begin position="60"/>
        <end position="71"/>
    </location>
</feature>
<dbReference type="GO" id="GO:0008574">
    <property type="term" value="F:plus-end-directed microtubule motor activity"/>
    <property type="evidence" value="ECO:0007669"/>
    <property type="project" value="TreeGrafter"/>
</dbReference>
<dbReference type="InterPro" id="IPR027417">
    <property type="entry name" value="P-loop_NTPase"/>
</dbReference>
<dbReference type="Gene3D" id="3.40.850.10">
    <property type="entry name" value="Kinesin motor domain"/>
    <property type="match status" value="1"/>
</dbReference>
<keyword evidence="4 11" id="KW-0493">Microtubule</keyword>
<dbReference type="SUPFAM" id="SSF48371">
    <property type="entry name" value="ARM repeat"/>
    <property type="match status" value="1"/>
</dbReference>
<dbReference type="InterPro" id="IPR001752">
    <property type="entry name" value="Kinesin_motor_dom"/>
</dbReference>
<comment type="caution">
    <text evidence="15">The sequence shown here is derived from an EMBL/GenBank/DDBJ whole genome shotgun (WGS) entry which is preliminary data.</text>
</comment>
<evidence type="ECO:0000256" key="12">
    <source>
        <dbReference type="SAM" id="Coils"/>
    </source>
</evidence>
<dbReference type="Pfam" id="PF00225">
    <property type="entry name" value="Kinesin"/>
    <property type="match status" value="1"/>
</dbReference>
<feature type="compositionally biased region" description="Low complexity" evidence="13">
    <location>
        <begin position="1"/>
        <end position="23"/>
    </location>
</feature>
<evidence type="ECO:0000313" key="15">
    <source>
        <dbReference type="EMBL" id="KAK3244872.1"/>
    </source>
</evidence>
<dbReference type="InterPro" id="IPR011989">
    <property type="entry name" value="ARM-like"/>
</dbReference>
<evidence type="ECO:0000256" key="2">
    <source>
        <dbReference type="ARBA" id="ARBA00010103"/>
    </source>
</evidence>
<dbReference type="SUPFAM" id="SSF52540">
    <property type="entry name" value="P-loop containing nucleoside triphosphate hydrolases"/>
    <property type="match status" value="1"/>
</dbReference>
<feature type="compositionally biased region" description="Polar residues" evidence="13">
    <location>
        <begin position="24"/>
        <end position="46"/>
    </location>
</feature>
<dbReference type="InterPro" id="IPR016024">
    <property type="entry name" value="ARM-type_fold"/>
</dbReference>
<reference evidence="15 16" key="1">
    <citation type="journal article" date="2015" name="Genome Biol. Evol.">
        <title>Comparative Genomics of a Bacterivorous Green Alga Reveals Evolutionary Causalities and Consequences of Phago-Mixotrophic Mode of Nutrition.</title>
        <authorList>
            <person name="Burns J.A."/>
            <person name="Paasch A."/>
            <person name="Narechania A."/>
            <person name="Kim E."/>
        </authorList>
    </citation>
    <scope>NUCLEOTIDE SEQUENCE [LARGE SCALE GENOMIC DNA]</scope>
    <source>
        <strain evidence="15 16">PLY_AMNH</strain>
    </source>
</reference>
<keyword evidence="16" id="KW-1185">Reference proteome</keyword>
<dbReference type="GO" id="GO:0005876">
    <property type="term" value="C:spindle microtubule"/>
    <property type="evidence" value="ECO:0007669"/>
    <property type="project" value="TreeGrafter"/>
</dbReference>
<evidence type="ECO:0000256" key="13">
    <source>
        <dbReference type="SAM" id="MobiDB-lite"/>
    </source>
</evidence>
<evidence type="ECO:0000256" key="1">
    <source>
        <dbReference type="ARBA" id="ARBA00004245"/>
    </source>
</evidence>
<dbReference type="GO" id="GO:0005524">
    <property type="term" value="F:ATP binding"/>
    <property type="evidence" value="ECO:0007669"/>
    <property type="project" value="UniProtKB-UniRule"/>
</dbReference>
<sequence>MSSRSSSPGRAAFGSSSFGGAPRNSSGGSTPRSNSNQRSRPTSARPSTHRPASAAATAQPERSATKRSVLSSAKEDTKADGRVRVAVRLRPMLEAEIKAVGDAPPTIEIEPEVKRVLVKRDHWDSDSYQFDMAFPESTSQRRVFEEFCQPVVESCMKGYNGTVMAYGQTGTGKTHTLGNLGLTDPSQRGIVVRSLDHILATAEADQEGKYEVSLSYLQLYMETVLDLLQPDKDGLNITEDPSTGEVLCSGAKVVVISSTADLINLLSVGENNRVVANQKLNATSSRSHSVLLVTIRRLPADTSSMGLTQSVTATRGKLLLVDLAGSERISKSGSEGQMLEEAKFINLSLTALGKCINALSDSTPGHIPYRDSKLTRILKDSFGGSAKTSLIITVSPLKTHLSETASTLAFGQRAIKIENNTRIREEVDLKLLNRRLQAELDNINISYERQTTQITEGEAKLAQVSATIEGIEKQKAGVEKQLLADREAAQRTLDDLRKESAAAVAKVKSELEGVISQEKQAFQQELEKKNQEIGQLRTGANEELQKQSSTASKQIQMLQESNIEIKAQLAAKDASLFELQKHVQSQGDVKGAAVADARKEMSHLMEKLAQQHKQHEEEMERQRVVLQAAEGANKSLKEENQRLMGQLEAAVSANDPASPAEGPDPGAKGKKKFWKFPGSGSRSSVKMNGQEGFPAVGSTPPPEGSSTPDSASGSRGTWTQHRDAVSAVSKLFEHVGLTTVFGLLKYDDRDVRLHAVKVIANLAAEEENQVNIVQEGGLEALFDLLQTCTDEMTLRVAAGAVANLAMSEQNQHRIVEEGGLELLVKLSTSAVDSQTQRMIAGAIANLCGNATILDRLQASGSLQVLVNLTNSEQVDVLSQVARGFANNSKCTKGKTHLVELGALPAILNLASKTTVPTVRKHAMLALCQIASCEVNVAAIKSSGALDMLTEIANAEWDEFKSMASTVTISGKRSGVAFPKMLKA</sequence>
<keyword evidence="5 10" id="KW-0547">Nucleotide-binding</keyword>
<evidence type="ECO:0000256" key="9">
    <source>
        <dbReference type="PROSITE-ProRule" id="PRU00259"/>
    </source>
</evidence>
<protein>
    <recommendedName>
        <fullName evidence="11">Kinesin-like protein</fullName>
    </recommendedName>
</protein>
<dbReference type="AlphaFoldDB" id="A0AAE0C036"/>
<feature type="binding site" evidence="10">
    <location>
        <begin position="167"/>
        <end position="174"/>
    </location>
    <ligand>
        <name>ATP</name>
        <dbReference type="ChEBI" id="CHEBI:30616"/>
    </ligand>
</feature>
<feature type="region of interest" description="Disordered" evidence="13">
    <location>
        <begin position="1"/>
        <end position="79"/>
    </location>
</feature>
<dbReference type="Gene3D" id="1.25.10.10">
    <property type="entry name" value="Leucine-rich Repeat Variant"/>
    <property type="match status" value="1"/>
</dbReference>
<proteinExistence type="inferred from homology"/>
<dbReference type="PANTHER" id="PTHR47970">
    <property type="entry name" value="KINESIN-LIKE PROTEIN KIF11"/>
    <property type="match status" value="1"/>
</dbReference>
<dbReference type="SMART" id="SM00185">
    <property type="entry name" value="ARM"/>
    <property type="match status" value="4"/>
</dbReference>
<dbReference type="CDD" id="cd00106">
    <property type="entry name" value="KISc"/>
    <property type="match status" value="1"/>
</dbReference>
<evidence type="ECO:0000259" key="14">
    <source>
        <dbReference type="PROSITE" id="PS50067"/>
    </source>
</evidence>
<comment type="subcellular location">
    <subcellularLocation>
        <location evidence="1">Cytoplasm</location>
        <location evidence="1">Cytoskeleton</location>
    </subcellularLocation>
</comment>
<keyword evidence="3" id="KW-0963">Cytoplasm</keyword>
<dbReference type="GO" id="GO:0007018">
    <property type="term" value="P:microtubule-based movement"/>
    <property type="evidence" value="ECO:0007669"/>
    <property type="project" value="InterPro"/>
</dbReference>
<dbReference type="SMART" id="SM00129">
    <property type="entry name" value="KISc"/>
    <property type="match status" value="1"/>
</dbReference>
<evidence type="ECO:0000256" key="3">
    <source>
        <dbReference type="ARBA" id="ARBA00022490"/>
    </source>
</evidence>
<feature type="repeat" description="ARM" evidence="9">
    <location>
        <begin position="735"/>
        <end position="777"/>
    </location>
</feature>
<keyword evidence="7 10" id="KW-0505">Motor protein</keyword>
<feature type="region of interest" description="Disordered" evidence="13">
    <location>
        <begin position="651"/>
        <end position="720"/>
    </location>
</feature>
<evidence type="ECO:0000256" key="11">
    <source>
        <dbReference type="RuleBase" id="RU000394"/>
    </source>
</evidence>
<dbReference type="PROSITE" id="PS50176">
    <property type="entry name" value="ARM_REPEAT"/>
    <property type="match status" value="2"/>
</dbReference>
<dbReference type="GO" id="GO:0090307">
    <property type="term" value="P:mitotic spindle assembly"/>
    <property type="evidence" value="ECO:0007669"/>
    <property type="project" value="TreeGrafter"/>
</dbReference>
<name>A0AAE0C036_9CHLO</name>
<dbReference type="GO" id="GO:0072686">
    <property type="term" value="C:mitotic spindle"/>
    <property type="evidence" value="ECO:0007669"/>
    <property type="project" value="TreeGrafter"/>
</dbReference>
<dbReference type="PROSITE" id="PS50067">
    <property type="entry name" value="KINESIN_MOTOR_2"/>
    <property type="match status" value="1"/>
</dbReference>
<feature type="coiled-coil region" evidence="12">
    <location>
        <begin position="433"/>
        <end position="561"/>
    </location>
</feature>
<feature type="domain" description="Kinesin motor" evidence="14">
    <location>
        <begin position="82"/>
        <end position="417"/>
    </location>
</feature>
<dbReference type="PROSITE" id="PS00411">
    <property type="entry name" value="KINESIN_MOTOR_1"/>
    <property type="match status" value="1"/>
</dbReference>
<dbReference type="GO" id="GO:0051231">
    <property type="term" value="P:spindle elongation"/>
    <property type="evidence" value="ECO:0007669"/>
    <property type="project" value="TreeGrafter"/>
</dbReference>
<feature type="repeat" description="ARM" evidence="9">
    <location>
        <begin position="776"/>
        <end position="819"/>
    </location>
</feature>
<dbReference type="PANTHER" id="PTHR47970:SF30">
    <property type="entry name" value="KINESIN-LIKE PROTEIN"/>
    <property type="match status" value="1"/>
</dbReference>
<keyword evidence="6 10" id="KW-0067">ATP-binding</keyword>
<dbReference type="Pfam" id="PF00514">
    <property type="entry name" value="Arm"/>
    <property type="match status" value="2"/>
</dbReference>
<comment type="similarity">
    <text evidence="2">Belongs to the TRAFAC class myosin-kinesin ATPase superfamily. Kinesin family. Ungrouped subfamily.</text>
</comment>
<dbReference type="InterPro" id="IPR000225">
    <property type="entry name" value="Armadillo"/>
</dbReference>
<evidence type="ECO:0000313" key="16">
    <source>
        <dbReference type="Proteomes" id="UP001190700"/>
    </source>
</evidence>
<evidence type="ECO:0000256" key="10">
    <source>
        <dbReference type="PROSITE-ProRule" id="PRU00283"/>
    </source>
</evidence>
<dbReference type="InterPro" id="IPR047149">
    <property type="entry name" value="KIF11-like"/>
</dbReference>
<dbReference type="PRINTS" id="PR00380">
    <property type="entry name" value="KINESINHEAVY"/>
</dbReference>
<keyword evidence="12" id="KW-0175">Coiled coil</keyword>